<name>A0ACD3YKK7_FUSSC</name>
<organism evidence="1 2">
    <name type="scientific">Fusarium solani subsp. cucurbitae</name>
    <name type="common">Neocosmosporum cucurbitae</name>
    <dbReference type="NCBI Taxonomy" id="2747967"/>
    <lineage>
        <taxon>Eukaryota</taxon>
        <taxon>Fungi</taxon>
        <taxon>Dikarya</taxon>
        <taxon>Ascomycota</taxon>
        <taxon>Pezizomycotina</taxon>
        <taxon>Sordariomycetes</taxon>
        <taxon>Hypocreomycetidae</taxon>
        <taxon>Hypocreales</taxon>
        <taxon>Nectriaceae</taxon>
        <taxon>Fusarium</taxon>
        <taxon>Fusarium solani species complex</taxon>
    </lineage>
</organism>
<evidence type="ECO:0000313" key="2">
    <source>
        <dbReference type="Proteomes" id="UP000830768"/>
    </source>
</evidence>
<dbReference type="EMBL" id="CP090030">
    <property type="protein sequence ID" value="UPK89409.1"/>
    <property type="molecule type" value="Genomic_DNA"/>
</dbReference>
<accession>A0ACD3YKK7</accession>
<proteinExistence type="predicted"/>
<evidence type="ECO:0000313" key="1">
    <source>
        <dbReference type="EMBL" id="UPK89409.1"/>
    </source>
</evidence>
<keyword evidence="2" id="KW-1185">Reference proteome</keyword>
<protein>
    <submittedName>
        <fullName evidence="1">Uncharacterized protein</fullName>
    </submittedName>
</protein>
<dbReference type="Proteomes" id="UP000830768">
    <property type="component" value="Chromosome 1"/>
</dbReference>
<sequence length="208" mass="23178">MTKCSYPLAHVGIAPHKPTGDTIQGNVSHACQGCFRANLIQTTAEHRIIQYLVAFPILRFVGGAMNPSASSGHKVAVVHTPLWNLEPFQTRSLHLQATGKDVEGDKAPESMAPQEQHSKYDTLIKLLENKGDNWRAKLLEYLAVTEGEKDYLLLSLGDKEQMGNHGIQSQTRPVTSKQPDASLGQSREQLQELESWLWKSFDGNFWSI</sequence>
<gene>
    <name evidence="1" type="ORF">LCI18_000344</name>
</gene>
<reference evidence="1" key="1">
    <citation type="submission" date="2021-11" db="EMBL/GenBank/DDBJ databases">
        <title>Fusarium solani-melongenae Genome sequencing and assembly.</title>
        <authorList>
            <person name="Xie S."/>
            <person name="Huang L."/>
            <person name="Zhang X."/>
        </authorList>
    </citation>
    <scope>NUCLEOTIDE SEQUENCE</scope>
    <source>
        <strain evidence="1">CRI 24-3</strain>
    </source>
</reference>